<organism evidence="2 3">
    <name type="scientific">Dyadobacter fanqingshengii</name>
    <dbReference type="NCBI Taxonomy" id="2906443"/>
    <lineage>
        <taxon>Bacteria</taxon>
        <taxon>Pseudomonadati</taxon>
        <taxon>Bacteroidota</taxon>
        <taxon>Cytophagia</taxon>
        <taxon>Cytophagales</taxon>
        <taxon>Spirosomataceae</taxon>
        <taxon>Dyadobacter</taxon>
    </lineage>
</organism>
<dbReference type="Gene3D" id="2.60.120.10">
    <property type="entry name" value="Jelly Rolls"/>
    <property type="match status" value="1"/>
</dbReference>
<dbReference type="InterPro" id="IPR053146">
    <property type="entry name" value="QDO-like"/>
</dbReference>
<proteinExistence type="predicted"/>
<dbReference type="PANTHER" id="PTHR36440:SF1">
    <property type="entry name" value="PUTATIVE (AFU_ORTHOLOGUE AFUA_8G07350)-RELATED"/>
    <property type="match status" value="1"/>
</dbReference>
<dbReference type="Proteomes" id="UP001139700">
    <property type="component" value="Unassembled WGS sequence"/>
</dbReference>
<dbReference type="Pfam" id="PF07883">
    <property type="entry name" value="Cupin_2"/>
    <property type="match status" value="1"/>
</dbReference>
<dbReference type="EMBL" id="JAJTTA010000002">
    <property type="protein sequence ID" value="MCF0040791.1"/>
    <property type="molecule type" value="Genomic_DNA"/>
</dbReference>
<sequence length="163" mass="18029">MKNAENNDAASFRLTSPLILEPGQGETLTGGDASCVFKVTSEVSADRLGVFEITLEPHTMGATMHYHRFIDETFIVIQGILTVQSLDKVYALREGSVAYVPRLSPHGFSNTSDMPVKLMLVFNPAKNREAFFRSLYQIRKAAGPDANEAMLRLLSEHDSHSVE</sequence>
<evidence type="ECO:0000259" key="1">
    <source>
        <dbReference type="Pfam" id="PF07883"/>
    </source>
</evidence>
<keyword evidence="3" id="KW-1185">Reference proteome</keyword>
<evidence type="ECO:0000313" key="2">
    <source>
        <dbReference type="EMBL" id="MCF0040791.1"/>
    </source>
</evidence>
<reference evidence="2" key="1">
    <citation type="submission" date="2021-12" db="EMBL/GenBank/DDBJ databases">
        <title>Novel species in genus Dyadobacter.</title>
        <authorList>
            <person name="Ma C."/>
        </authorList>
    </citation>
    <scope>NUCLEOTIDE SEQUENCE</scope>
    <source>
        <strain evidence="2">CY399</strain>
    </source>
</reference>
<dbReference type="PANTHER" id="PTHR36440">
    <property type="entry name" value="PUTATIVE (AFU_ORTHOLOGUE AFUA_8G07350)-RELATED"/>
    <property type="match status" value="1"/>
</dbReference>
<comment type="caution">
    <text evidence="2">The sequence shown here is derived from an EMBL/GenBank/DDBJ whole genome shotgun (WGS) entry which is preliminary data.</text>
</comment>
<dbReference type="InterPro" id="IPR014710">
    <property type="entry name" value="RmlC-like_jellyroll"/>
</dbReference>
<accession>A0A9X1T9M3</accession>
<evidence type="ECO:0000313" key="3">
    <source>
        <dbReference type="Proteomes" id="UP001139700"/>
    </source>
</evidence>
<dbReference type="AlphaFoldDB" id="A0A9X1T9M3"/>
<gene>
    <name evidence="2" type="ORF">LXM24_11890</name>
</gene>
<feature type="domain" description="Cupin type-2" evidence="1">
    <location>
        <begin position="52"/>
        <end position="122"/>
    </location>
</feature>
<dbReference type="InterPro" id="IPR011051">
    <property type="entry name" value="RmlC_Cupin_sf"/>
</dbReference>
<dbReference type="SUPFAM" id="SSF51182">
    <property type="entry name" value="RmlC-like cupins"/>
    <property type="match status" value="1"/>
</dbReference>
<name>A0A9X1T9M3_9BACT</name>
<dbReference type="InterPro" id="IPR013096">
    <property type="entry name" value="Cupin_2"/>
</dbReference>
<dbReference type="RefSeq" id="WP_234613285.1">
    <property type="nucleotide sequence ID" value="NZ_CP098806.1"/>
</dbReference>
<protein>
    <submittedName>
        <fullName evidence="2">Cupin domain-containing protein</fullName>
    </submittedName>
</protein>